<evidence type="ECO:0000256" key="1">
    <source>
        <dbReference type="ARBA" id="ARBA00022737"/>
    </source>
</evidence>
<dbReference type="InterPro" id="IPR051637">
    <property type="entry name" value="Ank_repeat_dom-contain_49"/>
</dbReference>
<proteinExistence type="predicted"/>
<dbReference type="Proteomes" id="UP000635477">
    <property type="component" value="Unassembled WGS sequence"/>
</dbReference>
<keyword evidence="5" id="KW-1185">Reference proteome</keyword>
<organism evidence="4 5">
    <name type="scientific">Fusarium zealandicum</name>
    <dbReference type="NCBI Taxonomy" id="1053134"/>
    <lineage>
        <taxon>Eukaryota</taxon>
        <taxon>Fungi</taxon>
        <taxon>Dikarya</taxon>
        <taxon>Ascomycota</taxon>
        <taxon>Pezizomycotina</taxon>
        <taxon>Sordariomycetes</taxon>
        <taxon>Hypocreomycetidae</taxon>
        <taxon>Hypocreales</taxon>
        <taxon>Nectriaceae</taxon>
        <taxon>Fusarium</taxon>
        <taxon>Fusarium staphyleae species complex</taxon>
    </lineage>
</organism>
<evidence type="ECO:0000313" key="4">
    <source>
        <dbReference type="EMBL" id="KAF4977328.1"/>
    </source>
</evidence>
<sequence>MILRDPGDDIDAVNERVLTDFHCLLIARGISENSAHLMQKPLSTKTVLLNISDKNGQLRNSIMKEDMNQQNKGTHDVDAYMAAGADATMKNCEGNTATTCLSMECNGPALSVAIQSQGGNNFGTVQILFDAMADVNGLIAAQSGRGALGRDASVWPQETPLLVVIGVGNRKMVEFIMKNGGNADQAARRGMKRTPLQKACKIGSFKMVELLVSWEAKVNDPPSLRGGGTALKLASGTDSIRIVRLLLSRGADAHAPTSDVHGRSTLEAEAENGCLDMLKALWDATNSLGFLASEIERAINLAKRKG</sequence>
<dbReference type="PROSITE" id="PS50088">
    <property type="entry name" value="ANK_REPEAT"/>
    <property type="match status" value="1"/>
</dbReference>
<dbReference type="PANTHER" id="PTHR24180:SF45">
    <property type="entry name" value="POLY [ADP-RIBOSE] POLYMERASE TANKYRASE"/>
    <property type="match status" value="1"/>
</dbReference>
<evidence type="ECO:0000256" key="3">
    <source>
        <dbReference type="PROSITE-ProRule" id="PRU00023"/>
    </source>
</evidence>
<dbReference type="PANTHER" id="PTHR24180">
    <property type="entry name" value="CYCLIN-DEPENDENT KINASE INHIBITOR 2C-RELATED"/>
    <property type="match status" value="1"/>
</dbReference>
<dbReference type="Gene3D" id="1.25.40.20">
    <property type="entry name" value="Ankyrin repeat-containing domain"/>
    <property type="match status" value="1"/>
</dbReference>
<keyword evidence="1" id="KW-0677">Repeat</keyword>
<dbReference type="Pfam" id="PF00023">
    <property type="entry name" value="Ank"/>
    <property type="match status" value="2"/>
</dbReference>
<dbReference type="AlphaFoldDB" id="A0A8H4XJ63"/>
<dbReference type="EMBL" id="JABEYC010000447">
    <property type="protein sequence ID" value="KAF4977328.1"/>
    <property type="molecule type" value="Genomic_DNA"/>
</dbReference>
<dbReference type="OrthoDB" id="4772757at2759"/>
<evidence type="ECO:0008006" key="6">
    <source>
        <dbReference type="Google" id="ProtNLM"/>
    </source>
</evidence>
<reference evidence="4" key="1">
    <citation type="journal article" date="2020" name="BMC Genomics">
        <title>Correction to: Identification and distribution of gene clusters required for synthesis of sphingolipid metabolism inhibitors in diverse species of the filamentous fungus Fusarium.</title>
        <authorList>
            <person name="Kim H.S."/>
            <person name="Lohmar J.M."/>
            <person name="Busman M."/>
            <person name="Brown D.W."/>
            <person name="Naumann T.A."/>
            <person name="Divon H.H."/>
            <person name="Lysoe E."/>
            <person name="Uhlig S."/>
            <person name="Proctor R.H."/>
        </authorList>
    </citation>
    <scope>NUCLEOTIDE SEQUENCE</scope>
    <source>
        <strain evidence="4">NRRL 22465</strain>
    </source>
</reference>
<protein>
    <recommendedName>
        <fullName evidence="6">Ankyrin</fullName>
    </recommendedName>
</protein>
<dbReference type="InterPro" id="IPR036770">
    <property type="entry name" value="Ankyrin_rpt-contain_sf"/>
</dbReference>
<dbReference type="SUPFAM" id="SSF48403">
    <property type="entry name" value="Ankyrin repeat"/>
    <property type="match status" value="1"/>
</dbReference>
<gene>
    <name evidence="4" type="ORF">FZEAL_6151</name>
</gene>
<name>A0A8H4XJ63_9HYPO</name>
<keyword evidence="2 3" id="KW-0040">ANK repeat</keyword>
<dbReference type="PROSITE" id="PS50297">
    <property type="entry name" value="ANK_REP_REGION"/>
    <property type="match status" value="1"/>
</dbReference>
<feature type="repeat" description="ANK" evidence="3">
    <location>
        <begin position="226"/>
        <end position="258"/>
    </location>
</feature>
<dbReference type="InterPro" id="IPR002110">
    <property type="entry name" value="Ankyrin_rpt"/>
</dbReference>
<dbReference type="SMART" id="SM00248">
    <property type="entry name" value="ANK"/>
    <property type="match status" value="5"/>
</dbReference>
<evidence type="ECO:0000256" key="2">
    <source>
        <dbReference type="ARBA" id="ARBA00023043"/>
    </source>
</evidence>
<reference evidence="4" key="2">
    <citation type="submission" date="2020-05" db="EMBL/GenBank/DDBJ databases">
        <authorList>
            <person name="Kim H.-S."/>
            <person name="Proctor R.H."/>
            <person name="Brown D.W."/>
        </authorList>
    </citation>
    <scope>NUCLEOTIDE SEQUENCE</scope>
    <source>
        <strain evidence="4">NRRL 22465</strain>
    </source>
</reference>
<accession>A0A8H4XJ63</accession>
<evidence type="ECO:0000313" key="5">
    <source>
        <dbReference type="Proteomes" id="UP000635477"/>
    </source>
</evidence>
<comment type="caution">
    <text evidence="4">The sequence shown here is derived from an EMBL/GenBank/DDBJ whole genome shotgun (WGS) entry which is preliminary data.</text>
</comment>